<keyword evidence="2" id="KW-1185">Reference proteome</keyword>
<gene>
    <name evidence="1" type="ORF">DHETER_LOCUS1395</name>
</gene>
<evidence type="ECO:0000313" key="1">
    <source>
        <dbReference type="EMBL" id="CAG8463628.1"/>
    </source>
</evidence>
<organism evidence="1 2">
    <name type="scientific">Dentiscutata heterogama</name>
    <dbReference type="NCBI Taxonomy" id="1316150"/>
    <lineage>
        <taxon>Eukaryota</taxon>
        <taxon>Fungi</taxon>
        <taxon>Fungi incertae sedis</taxon>
        <taxon>Mucoromycota</taxon>
        <taxon>Glomeromycotina</taxon>
        <taxon>Glomeromycetes</taxon>
        <taxon>Diversisporales</taxon>
        <taxon>Gigasporaceae</taxon>
        <taxon>Dentiscutata</taxon>
    </lineage>
</organism>
<dbReference type="EMBL" id="CAJVPU010000837">
    <property type="protein sequence ID" value="CAG8463628.1"/>
    <property type="molecule type" value="Genomic_DNA"/>
</dbReference>
<dbReference type="Proteomes" id="UP000789702">
    <property type="component" value="Unassembled WGS sequence"/>
</dbReference>
<evidence type="ECO:0000313" key="2">
    <source>
        <dbReference type="Proteomes" id="UP000789702"/>
    </source>
</evidence>
<accession>A0ACA9KBN4</accession>
<protein>
    <submittedName>
        <fullName evidence="1">1624_t:CDS:1</fullName>
    </submittedName>
</protein>
<reference evidence="1" key="1">
    <citation type="submission" date="2021-06" db="EMBL/GenBank/DDBJ databases">
        <authorList>
            <person name="Kallberg Y."/>
            <person name="Tangrot J."/>
            <person name="Rosling A."/>
        </authorList>
    </citation>
    <scope>NUCLEOTIDE SEQUENCE</scope>
    <source>
        <strain evidence="1">IL203A</strain>
    </source>
</reference>
<comment type="caution">
    <text evidence="1">The sequence shown here is derived from an EMBL/GenBank/DDBJ whole genome shotgun (WGS) entry which is preliminary data.</text>
</comment>
<sequence length="490" mass="55735">MDTNNLYKTEISDTSSSTNQDISDNNAVASTATTSSNTNTSIILNKKKTRPKISDVRSYFKQKTINDKEVVCNFCKTPFSKTTATGTLHKHLNSQHLGWNMNKLESKQQLFIFIPETTILRQTLTLAQKTHFNMLITEWIILNTLPFSIVSSKSFAKMLQYLNINIDLPLRETIKSTIQKTFIIDNKWKLKKILLDICMLPHPHTGSNVILAMQLLKGNLALKNNFHFYSRHCLAYILNLIVTASLLPIKSLIKKVYNFVNIILSSSSITQDFKELEQSIGKGKAIRKILQDVSTQWNSTYMMLSAYVTIPTTIAAIIRRNKKLNKFKLTLQEEANLQATTKFLEPFYETTNVLSSSTYITLGISILLIDDIIDNISSCIHDSTSPEFLKEAATQMFGKIQKYTNEIYDKTAFIAAILDPRIKLELISDDMNTEANCSIFNNIFRTEYSNLILNSLSTNLEVPLNLIYTEQVAQKKRKTNTPANKPDEFT</sequence>
<proteinExistence type="predicted"/>
<name>A0ACA9KBN4_9GLOM</name>